<name>A0A6A6HJ83_VIRVR</name>
<sequence length="403" mass="45097">MDFHDDDTSSLSELSSVLSPIPSRSPTPPSDMYPSPPPTQQSSVGGTPSPEEKKRESLDDNEPPPAKRRRTDTDKPRTTQFLDLDSELDSASRKEQLEKLLKVLHKKRKIVVVAGAGISVAAGIPDFRSSTGLFSTLKSEHNLKGSGKHLFDASVYKDDVSTSTFHEMVRKMSTQTKAAHPTEFHHLLATLAHEGRLLRLYSQNVDGLDTRLEPLKTEVPLPRKGPWPRTIQLHGGLDMMVCSKCHRPRDFEKDLFDGPIPPACKECAETDRVRTDHAGKRSHGIGRMRPRMVLYNEHNPDDEAIGSVTQADLRKRPDALIVVGTTLKVPGVKRIVREMAKTVRGRRDGVSVWINSDPEPTGKEFDSCWDLIVKGRSDEVAKWAAMRHWDDKNSPDREVTDEE</sequence>
<organism evidence="7 8">
    <name type="scientific">Viridothelium virens</name>
    <name type="common">Speckled blister lichen</name>
    <name type="synonym">Trypethelium virens</name>
    <dbReference type="NCBI Taxonomy" id="1048519"/>
    <lineage>
        <taxon>Eukaryota</taxon>
        <taxon>Fungi</taxon>
        <taxon>Dikarya</taxon>
        <taxon>Ascomycota</taxon>
        <taxon>Pezizomycotina</taxon>
        <taxon>Dothideomycetes</taxon>
        <taxon>Dothideomycetes incertae sedis</taxon>
        <taxon>Trypetheliales</taxon>
        <taxon>Trypetheliaceae</taxon>
        <taxon>Viridothelium</taxon>
    </lineage>
</organism>
<feature type="active site" description="Proton acceptor" evidence="4">
    <location>
        <position position="234"/>
    </location>
</feature>
<evidence type="ECO:0000313" key="8">
    <source>
        <dbReference type="Proteomes" id="UP000800092"/>
    </source>
</evidence>
<dbReference type="Pfam" id="PF02146">
    <property type="entry name" value="SIR2"/>
    <property type="match status" value="1"/>
</dbReference>
<dbReference type="GO" id="GO:0070403">
    <property type="term" value="F:NAD+ binding"/>
    <property type="evidence" value="ECO:0007669"/>
    <property type="project" value="InterPro"/>
</dbReference>
<keyword evidence="4" id="KW-0862">Zinc</keyword>
<feature type="binding site" evidence="4">
    <location>
        <position position="264"/>
    </location>
    <ligand>
        <name>Zn(2+)</name>
        <dbReference type="ChEBI" id="CHEBI:29105"/>
    </ligand>
</feature>
<dbReference type="PANTHER" id="PTHR47651">
    <property type="entry name" value="NAD-DEPENDENT HISTONE DEACETYLASE HST4"/>
    <property type="match status" value="1"/>
</dbReference>
<proteinExistence type="inferred from homology"/>
<evidence type="ECO:0000256" key="3">
    <source>
        <dbReference type="ARBA" id="ARBA00023027"/>
    </source>
</evidence>
<protein>
    <submittedName>
        <fullName evidence="7">DHS-like NAD/FAD-binding domain-containing protein</fullName>
    </submittedName>
</protein>
<keyword evidence="4" id="KW-0479">Metal-binding</keyword>
<feature type="compositionally biased region" description="Low complexity" evidence="5">
    <location>
        <begin position="9"/>
        <end position="22"/>
    </location>
</feature>
<feature type="binding site" evidence="4">
    <location>
        <position position="242"/>
    </location>
    <ligand>
        <name>Zn(2+)</name>
        <dbReference type="ChEBI" id="CHEBI:29105"/>
    </ligand>
</feature>
<dbReference type="GO" id="GO:0016740">
    <property type="term" value="F:transferase activity"/>
    <property type="evidence" value="ECO:0007669"/>
    <property type="project" value="UniProtKB-KW"/>
</dbReference>
<dbReference type="Gene3D" id="3.30.1600.10">
    <property type="entry name" value="SIR2/SIRT2 'Small Domain"/>
    <property type="match status" value="1"/>
</dbReference>
<dbReference type="OrthoDB" id="2919105at2759"/>
<dbReference type="InterPro" id="IPR029035">
    <property type="entry name" value="DHS-like_NAD/FAD-binding_dom"/>
</dbReference>
<feature type="binding site" evidence="4">
    <location>
        <position position="245"/>
    </location>
    <ligand>
        <name>Zn(2+)</name>
        <dbReference type="ChEBI" id="CHEBI:29105"/>
    </ligand>
</feature>
<dbReference type="AlphaFoldDB" id="A0A6A6HJ83"/>
<evidence type="ECO:0000256" key="2">
    <source>
        <dbReference type="ARBA" id="ARBA00022679"/>
    </source>
</evidence>
<feature type="compositionally biased region" description="Pro residues" evidence="5">
    <location>
        <begin position="23"/>
        <end position="39"/>
    </location>
</feature>
<dbReference type="InterPro" id="IPR026590">
    <property type="entry name" value="Ssirtuin_cat_dom"/>
</dbReference>
<dbReference type="Gene3D" id="3.40.50.1220">
    <property type="entry name" value="TPP-binding domain"/>
    <property type="match status" value="1"/>
</dbReference>
<keyword evidence="2" id="KW-0808">Transferase</keyword>
<keyword evidence="3" id="KW-0520">NAD</keyword>
<dbReference type="InterPro" id="IPR026591">
    <property type="entry name" value="Sirtuin_cat_small_dom_sf"/>
</dbReference>
<reference evidence="7" key="1">
    <citation type="journal article" date="2020" name="Stud. Mycol.">
        <title>101 Dothideomycetes genomes: a test case for predicting lifestyles and emergence of pathogens.</title>
        <authorList>
            <person name="Haridas S."/>
            <person name="Albert R."/>
            <person name="Binder M."/>
            <person name="Bloem J."/>
            <person name="Labutti K."/>
            <person name="Salamov A."/>
            <person name="Andreopoulos B."/>
            <person name="Baker S."/>
            <person name="Barry K."/>
            <person name="Bills G."/>
            <person name="Bluhm B."/>
            <person name="Cannon C."/>
            <person name="Castanera R."/>
            <person name="Culley D."/>
            <person name="Daum C."/>
            <person name="Ezra D."/>
            <person name="Gonzalez J."/>
            <person name="Henrissat B."/>
            <person name="Kuo A."/>
            <person name="Liang C."/>
            <person name="Lipzen A."/>
            <person name="Lutzoni F."/>
            <person name="Magnuson J."/>
            <person name="Mondo S."/>
            <person name="Nolan M."/>
            <person name="Ohm R."/>
            <person name="Pangilinan J."/>
            <person name="Park H.-J."/>
            <person name="Ramirez L."/>
            <person name="Alfaro M."/>
            <person name="Sun H."/>
            <person name="Tritt A."/>
            <person name="Yoshinaga Y."/>
            <person name="Zwiers L.-H."/>
            <person name="Turgeon B."/>
            <person name="Goodwin S."/>
            <person name="Spatafora J."/>
            <person name="Crous P."/>
            <person name="Grigoriev I."/>
        </authorList>
    </citation>
    <scope>NUCLEOTIDE SEQUENCE</scope>
    <source>
        <strain evidence="7">Tuck. ex Michener</strain>
    </source>
</reference>
<dbReference type="PROSITE" id="PS50305">
    <property type="entry name" value="SIRTUIN"/>
    <property type="match status" value="1"/>
</dbReference>
<comment type="similarity">
    <text evidence="1">Belongs to the sirtuin family. Class I subfamily.</text>
</comment>
<keyword evidence="8" id="KW-1185">Reference proteome</keyword>
<feature type="region of interest" description="Disordered" evidence="5">
    <location>
        <begin position="1"/>
        <end position="80"/>
    </location>
</feature>
<dbReference type="EMBL" id="ML991776">
    <property type="protein sequence ID" value="KAF2238204.1"/>
    <property type="molecule type" value="Genomic_DNA"/>
</dbReference>
<feature type="domain" description="Deacetylase sirtuin-type" evidence="6">
    <location>
        <begin position="90"/>
        <end position="392"/>
    </location>
</feature>
<feature type="binding site" evidence="4">
    <location>
        <position position="267"/>
    </location>
    <ligand>
        <name>Zn(2+)</name>
        <dbReference type="ChEBI" id="CHEBI:29105"/>
    </ligand>
</feature>
<dbReference type="Proteomes" id="UP000800092">
    <property type="component" value="Unassembled WGS sequence"/>
</dbReference>
<dbReference type="InterPro" id="IPR003000">
    <property type="entry name" value="Sirtuin"/>
</dbReference>
<evidence type="ECO:0000259" key="6">
    <source>
        <dbReference type="PROSITE" id="PS50305"/>
    </source>
</evidence>
<dbReference type="SUPFAM" id="SSF52467">
    <property type="entry name" value="DHS-like NAD/FAD-binding domain"/>
    <property type="match status" value="1"/>
</dbReference>
<feature type="non-terminal residue" evidence="7">
    <location>
        <position position="403"/>
    </location>
</feature>
<gene>
    <name evidence="7" type="ORF">EV356DRAFT_440722</name>
</gene>
<dbReference type="PANTHER" id="PTHR47651:SF17">
    <property type="entry name" value="DEACETYLASE SIRTUIN-TYPE DOMAIN-CONTAINING PROTEIN"/>
    <property type="match status" value="1"/>
</dbReference>
<evidence type="ECO:0000256" key="4">
    <source>
        <dbReference type="PROSITE-ProRule" id="PRU00236"/>
    </source>
</evidence>
<dbReference type="GO" id="GO:0046872">
    <property type="term" value="F:metal ion binding"/>
    <property type="evidence" value="ECO:0007669"/>
    <property type="project" value="UniProtKB-KW"/>
</dbReference>
<evidence type="ECO:0000256" key="1">
    <source>
        <dbReference type="ARBA" id="ARBA00006924"/>
    </source>
</evidence>
<evidence type="ECO:0000313" key="7">
    <source>
        <dbReference type="EMBL" id="KAF2238204.1"/>
    </source>
</evidence>
<accession>A0A6A6HJ83</accession>
<evidence type="ECO:0000256" key="5">
    <source>
        <dbReference type="SAM" id="MobiDB-lite"/>
    </source>
</evidence>